<evidence type="ECO:0000256" key="6">
    <source>
        <dbReference type="SAM" id="Phobius"/>
    </source>
</evidence>
<dbReference type="PANTHER" id="PTHR43495:SF3">
    <property type="entry name" value="PHENYLALANINE-SPECIFIC PERMEASE"/>
    <property type="match status" value="1"/>
</dbReference>
<keyword evidence="9" id="KW-1185">Reference proteome</keyword>
<accession>N9NHW1</accession>
<dbReference type="PANTHER" id="PTHR43495">
    <property type="entry name" value="GABA PERMEASE"/>
    <property type="match status" value="1"/>
</dbReference>
<dbReference type="Proteomes" id="UP000013173">
    <property type="component" value="Unassembled WGS sequence"/>
</dbReference>
<feature type="domain" description="Amino acid permease/ SLC12A" evidence="7">
    <location>
        <begin position="17"/>
        <end position="448"/>
    </location>
</feature>
<dbReference type="HOGENOM" id="CLU_007946_9_3_6"/>
<protein>
    <recommendedName>
        <fullName evidence="7">Amino acid permease/ SLC12A domain-containing protein</fullName>
    </recommendedName>
</protein>
<feature type="transmembrane region" description="Helical" evidence="6">
    <location>
        <begin position="126"/>
        <end position="147"/>
    </location>
</feature>
<dbReference type="PATRIC" id="fig|1217706.3.peg.2613"/>
<evidence type="ECO:0000256" key="5">
    <source>
        <dbReference type="ARBA" id="ARBA00023136"/>
    </source>
</evidence>
<keyword evidence="3 6" id="KW-0812">Transmembrane</keyword>
<feature type="transmembrane region" description="Helical" evidence="6">
    <location>
        <begin position="357"/>
        <end position="377"/>
    </location>
</feature>
<evidence type="ECO:0000256" key="1">
    <source>
        <dbReference type="ARBA" id="ARBA00004141"/>
    </source>
</evidence>
<dbReference type="GeneID" id="303683064"/>
<evidence type="ECO:0000313" key="8">
    <source>
        <dbReference type="EMBL" id="ENX20664.1"/>
    </source>
</evidence>
<dbReference type="PROSITE" id="PS00218">
    <property type="entry name" value="AMINO_ACID_PERMEASE_1"/>
    <property type="match status" value="1"/>
</dbReference>
<feature type="transmembrane region" description="Helical" evidence="6">
    <location>
        <begin position="198"/>
        <end position="218"/>
    </location>
</feature>
<feature type="transmembrane region" description="Helical" evidence="6">
    <location>
        <begin position="281"/>
        <end position="304"/>
    </location>
</feature>
<dbReference type="AlphaFoldDB" id="N9NHW1"/>
<dbReference type="RefSeq" id="WP_005258944.1">
    <property type="nucleotide sequence ID" value="NZ_BMDR01000002.1"/>
</dbReference>
<reference evidence="8 9" key="1">
    <citation type="submission" date="2013-02" db="EMBL/GenBank/DDBJ databases">
        <title>The Genome Sequence of Acinetobacter sp. NIPH 2168.</title>
        <authorList>
            <consortium name="The Broad Institute Genome Sequencing Platform"/>
            <consortium name="The Broad Institute Genome Sequencing Center for Infectious Disease"/>
            <person name="Cerqueira G."/>
            <person name="Feldgarden M."/>
            <person name="Courvalin P."/>
            <person name="Perichon B."/>
            <person name="Grillot-Courvalin C."/>
            <person name="Clermont D."/>
            <person name="Rocha E."/>
            <person name="Yoon E.-J."/>
            <person name="Nemec A."/>
            <person name="Walker B."/>
            <person name="Young S.K."/>
            <person name="Zeng Q."/>
            <person name="Gargeya S."/>
            <person name="Fitzgerald M."/>
            <person name="Haas B."/>
            <person name="Abouelleil A."/>
            <person name="Alvarado L."/>
            <person name="Arachchi H.M."/>
            <person name="Berlin A.M."/>
            <person name="Chapman S.B."/>
            <person name="Dewar J."/>
            <person name="Goldberg J."/>
            <person name="Griggs A."/>
            <person name="Gujja S."/>
            <person name="Hansen M."/>
            <person name="Howarth C."/>
            <person name="Imamovic A."/>
            <person name="Larimer J."/>
            <person name="McCowan C."/>
            <person name="Murphy C."/>
            <person name="Neiman D."/>
            <person name="Pearson M."/>
            <person name="Priest M."/>
            <person name="Roberts A."/>
            <person name="Saif S."/>
            <person name="Shea T."/>
            <person name="Sisk P."/>
            <person name="Sykes S."/>
            <person name="Wortman J."/>
            <person name="Nusbaum C."/>
            <person name="Birren B."/>
        </authorList>
    </citation>
    <scope>NUCLEOTIDE SEQUENCE [LARGE SCALE GENOMIC DNA]</scope>
    <source>
        <strain evidence="8 9">NIPH 2168</strain>
    </source>
</reference>
<feature type="transmembrane region" description="Helical" evidence="6">
    <location>
        <begin position="398"/>
        <end position="420"/>
    </location>
</feature>
<keyword evidence="5 6" id="KW-0472">Membrane</keyword>
<proteinExistence type="predicted"/>
<comment type="caution">
    <text evidence="8">The sequence shown here is derived from an EMBL/GenBank/DDBJ whole genome shotgun (WGS) entry which is preliminary data.</text>
</comment>
<dbReference type="InterPro" id="IPR004841">
    <property type="entry name" value="AA-permease/SLC12A_dom"/>
</dbReference>
<dbReference type="InterPro" id="IPR004840">
    <property type="entry name" value="Amino_acid_permease_CS"/>
</dbReference>
<dbReference type="GO" id="GO:0016020">
    <property type="term" value="C:membrane"/>
    <property type="evidence" value="ECO:0007669"/>
    <property type="project" value="UniProtKB-SubCell"/>
</dbReference>
<dbReference type="EMBL" id="APRW01000012">
    <property type="protein sequence ID" value="ENX20664.1"/>
    <property type="molecule type" value="Genomic_DNA"/>
</dbReference>
<sequence length="460" mass="50822">MDVDNKHELKQGLSNRHIQLIALGGAVGTGLFLGISQTIKLAGPSVLLGYALAGVIAFLIMRHLGEMVVEEPVSGSFSYFANKYWGPMAGFMSGWNYWVLYVLVSMAELSAIGTFVQFWWPELPTWITALFFFLLINGINLVNVRFFGESEFLFSCIKIIAILSMIGFGLYLLISGSAGPQASVANLWQFGGFFPNGMHGFIMAMAVIMFAFGGLELIGITAAETKNPDKTIPKAVNQIVYRILIFYIGAIGVLLCLFPWNQLAEGGSPFVLIFQSLDSHGVANVLNFVVLIAAISVYNSCIYCNSRMLHGLAMQGNAPKILQKVNRRGIPMAAAIVSASVTALCVVVNYLMPGKAFQFLMMLVVAALVVNWLMISWTHLKFRKAMQQQQHMTKFKSIFSPWSNYLTIGFIFGILLIMSLTPDMRPAVVLVPIWLAILAVVYVFKYKKKEVMSTEVQPNV</sequence>
<keyword evidence="4 6" id="KW-1133">Transmembrane helix</keyword>
<organism evidence="8 9">
    <name type="scientific">Acinetobacter vivianii</name>
    <dbReference type="NCBI Taxonomy" id="1776742"/>
    <lineage>
        <taxon>Bacteria</taxon>
        <taxon>Pseudomonadati</taxon>
        <taxon>Pseudomonadota</taxon>
        <taxon>Gammaproteobacteria</taxon>
        <taxon>Moraxellales</taxon>
        <taxon>Moraxellaceae</taxon>
        <taxon>Acinetobacter</taxon>
    </lineage>
</organism>
<feature type="transmembrane region" description="Helical" evidence="6">
    <location>
        <begin position="159"/>
        <end position="178"/>
    </location>
</feature>
<dbReference type="Gene3D" id="1.20.1740.10">
    <property type="entry name" value="Amino acid/polyamine transporter I"/>
    <property type="match status" value="1"/>
</dbReference>
<dbReference type="GO" id="GO:0006865">
    <property type="term" value="P:amino acid transport"/>
    <property type="evidence" value="ECO:0007669"/>
    <property type="project" value="InterPro"/>
</dbReference>
<dbReference type="FunFam" id="1.20.1740.10:FF:000001">
    <property type="entry name" value="Amino acid permease"/>
    <property type="match status" value="1"/>
</dbReference>
<gene>
    <name evidence="8" type="ORF">F892_02687</name>
</gene>
<feature type="transmembrane region" description="Helical" evidence="6">
    <location>
        <begin position="98"/>
        <end position="120"/>
    </location>
</feature>
<feature type="transmembrane region" description="Helical" evidence="6">
    <location>
        <begin position="426"/>
        <end position="444"/>
    </location>
</feature>
<dbReference type="GO" id="GO:0055085">
    <property type="term" value="P:transmembrane transport"/>
    <property type="evidence" value="ECO:0007669"/>
    <property type="project" value="InterPro"/>
</dbReference>
<feature type="transmembrane region" description="Helical" evidence="6">
    <location>
        <begin position="20"/>
        <end position="39"/>
    </location>
</feature>
<evidence type="ECO:0000256" key="2">
    <source>
        <dbReference type="ARBA" id="ARBA00022448"/>
    </source>
</evidence>
<feature type="transmembrane region" description="Helical" evidence="6">
    <location>
        <begin position="45"/>
        <end position="61"/>
    </location>
</feature>
<dbReference type="Pfam" id="PF00324">
    <property type="entry name" value="AA_permease"/>
    <property type="match status" value="1"/>
</dbReference>
<keyword evidence="2" id="KW-0813">Transport</keyword>
<evidence type="ECO:0000256" key="4">
    <source>
        <dbReference type="ARBA" id="ARBA00022989"/>
    </source>
</evidence>
<feature type="transmembrane region" description="Helical" evidence="6">
    <location>
        <begin position="239"/>
        <end position="261"/>
    </location>
</feature>
<evidence type="ECO:0000259" key="7">
    <source>
        <dbReference type="Pfam" id="PF00324"/>
    </source>
</evidence>
<evidence type="ECO:0000313" key="9">
    <source>
        <dbReference type="Proteomes" id="UP000013173"/>
    </source>
</evidence>
<evidence type="ECO:0000256" key="3">
    <source>
        <dbReference type="ARBA" id="ARBA00022692"/>
    </source>
</evidence>
<dbReference type="OrthoDB" id="5297508at2"/>
<dbReference type="PIRSF" id="PIRSF006060">
    <property type="entry name" value="AA_transporter"/>
    <property type="match status" value="1"/>
</dbReference>
<comment type="subcellular location">
    <subcellularLocation>
        <location evidence="1">Membrane</location>
        <topology evidence="1">Multi-pass membrane protein</topology>
    </subcellularLocation>
</comment>
<feature type="transmembrane region" description="Helical" evidence="6">
    <location>
        <begin position="330"/>
        <end position="351"/>
    </location>
</feature>
<name>N9NHW1_9GAMM</name>